<comment type="caution">
    <text evidence="1">The sequence shown here is derived from an EMBL/GenBank/DDBJ whole genome shotgun (WGS) entry which is preliminary data.</text>
</comment>
<evidence type="ECO:0000313" key="2">
    <source>
        <dbReference type="Proteomes" id="UP000809910"/>
    </source>
</evidence>
<proteinExistence type="predicted"/>
<sequence>MLTIFSQEKDWEIERENDVSYETPIIKQAHTKNRVKFKNTIKPMDALKIYSIKNHRLIDERSSVITIQEVFAARV</sequence>
<name>A0ABS1WF84_9GAMM</name>
<evidence type="ECO:0000313" key="1">
    <source>
        <dbReference type="EMBL" id="MBL7528016.1"/>
    </source>
</evidence>
<dbReference type="Proteomes" id="UP000809910">
    <property type="component" value="Unassembled WGS sequence"/>
</dbReference>
<dbReference type="EMBL" id="JADWVN010000028">
    <property type="protein sequence ID" value="MBL7528016.1"/>
    <property type="molecule type" value="Genomic_DNA"/>
</dbReference>
<keyword evidence="2" id="KW-1185">Reference proteome</keyword>
<accession>A0ABS1WF84</accession>
<dbReference type="RefSeq" id="WP_203108509.1">
    <property type="nucleotide sequence ID" value="NZ_JADOBG010000007.1"/>
</dbReference>
<gene>
    <name evidence="1" type="ORF">I5282_15755</name>
</gene>
<reference evidence="1 2" key="1">
    <citation type="submission" date="2020-12" db="EMBL/GenBank/DDBJ databases">
        <title>WGS of Legionella: environmental sample.</title>
        <authorList>
            <person name="Cristino S."/>
            <person name="Girolamini L."/>
            <person name="Salaris S."/>
            <person name="Pascale M.R."/>
            <person name="Mazzotta M."/>
            <person name="Orsini M."/>
            <person name="Grottola A."/>
        </authorList>
    </citation>
    <scope>NUCLEOTIDE SEQUENCE [LARGE SCALE GENOMIC DNA]</scope>
    <source>
        <strain evidence="1 2">30cs62</strain>
    </source>
</reference>
<organism evidence="1 2">
    <name type="scientific">Legionella bononiensis</name>
    <dbReference type="NCBI Taxonomy" id="2793102"/>
    <lineage>
        <taxon>Bacteria</taxon>
        <taxon>Pseudomonadati</taxon>
        <taxon>Pseudomonadota</taxon>
        <taxon>Gammaproteobacteria</taxon>
        <taxon>Legionellales</taxon>
        <taxon>Legionellaceae</taxon>
        <taxon>Legionella</taxon>
    </lineage>
</organism>
<protein>
    <submittedName>
        <fullName evidence="1">Uncharacterized protein</fullName>
    </submittedName>
</protein>